<protein>
    <submittedName>
        <fullName evidence="2">Uncharacterized protein</fullName>
    </submittedName>
</protein>
<dbReference type="EMBL" id="OX459964">
    <property type="protein sequence ID" value="CAI9168888.1"/>
    <property type="molecule type" value="Genomic_DNA"/>
</dbReference>
<accession>A0ABN8Z8G5</accession>
<sequence>MFIKTSAGGKRGLRPPGAARADPRPGHQQRGTATLWAPAALPGAARSLAVCRGWRPRARSPARLTPTPQERAEEPSRGSPRGRGRGRGAPAPITWVSNRQQPMGARIRRCVCSEPAAGARRELKHPCAPGRDRDAKRLPKWVRLSCREPLAADGRAKDRK</sequence>
<evidence type="ECO:0000313" key="3">
    <source>
        <dbReference type="Proteomes" id="UP001176941"/>
    </source>
</evidence>
<organism evidence="2 3">
    <name type="scientific">Rangifer tarandus platyrhynchus</name>
    <name type="common">Svalbard reindeer</name>
    <dbReference type="NCBI Taxonomy" id="3082113"/>
    <lineage>
        <taxon>Eukaryota</taxon>
        <taxon>Metazoa</taxon>
        <taxon>Chordata</taxon>
        <taxon>Craniata</taxon>
        <taxon>Vertebrata</taxon>
        <taxon>Euteleostomi</taxon>
        <taxon>Mammalia</taxon>
        <taxon>Eutheria</taxon>
        <taxon>Laurasiatheria</taxon>
        <taxon>Artiodactyla</taxon>
        <taxon>Ruminantia</taxon>
        <taxon>Pecora</taxon>
        <taxon>Cervidae</taxon>
        <taxon>Odocoileinae</taxon>
        <taxon>Rangifer</taxon>
    </lineage>
</organism>
<feature type="region of interest" description="Disordered" evidence="1">
    <location>
        <begin position="1"/>
        <end position="39"/>
    </location>
</feature>
<name>A0ABN8Z8G5_RANTA</name>
<reference evidence="2" key="1">
    <citation type="submission" date="2023-04" db="EMBL/GenBank/DDBJ databases">
        <authorList>
            <consortium name="ELIXIR-Norway"/>
        </authorList>
    </citation>
    <scope>NUCLEOTIDE SEQUENCE [LARGE SCALE GENOMIC DNA]</scope>
</reference>
<evidence type="ECO:0000256" key="1">
    <source>
        <dbReference type="SAM" id="MobiDB-lite"/>
    </source>
</evidence>
<feature type="region of interest" description="Disordered" evidence="1">
    <location>
        <begin position="57"/>
        <end position="100"/>
    </location>
</feature>
<proteinExistence type="predicted"/>
<evidence type="ECO:0000313" key="2">
    <source>
        <dbReference type="EMBL" id="CAI9168888.1"/>
    </source>
</evidence>
<dbReference type="Proteomes" id="UP001176941">
    <property type="component" value="Chromosome 28"/>
</dbReference>
<gene>
    <name evidence="2" type="ORF">MRATA1EN1_LOCUS17850</name>
</gene>
<keyword evidence="3" id="KW-1185">Reference proteome</keyword>